<evidence type="ECO:0000256" key="4">
    <source>
        <dbReference type="ARBA" id="ARBA00022490"/>
    </source>
</evidence>
<evidence type="ECO:0000256" key="5">
    <source>
        <dbReference type="ARBA" id="ARBA00022801"/>
    </source>
</evidence>
<dbReference type="InterPro" id="IPR016130">
    <property type="entry name" value="Tyr_Pase_AS"/>
</dbReference>
<keyword evidence="14" id="KW-1185">Reference proteome</keyword>
<dbReference type="PhylomeDB" id="T1IXF3"/>
<feature type="compositionally biased region" description="Low complexity" evidence="9">
    <location>
        <begin position="1046"/>
        <end position="1058"/>
    </location>
</feature>
<feature type="domain" description="DEK-C" evidence="12">
    <location>
        <begin position="210"/>
        <end position="265"/>
    </location>
</feature>
<dbReference type="PROSITE" id="PS00383">
    <property type="entry name" value="TYR_PHOSPHATASE_1"/>
    <property type="match status" value="1"/>
</dbReference>
<feature type="region of interest" description="Disordered" evidence="9">
    <location>
        <begin position="696"/>
        <end position="825"/>
    </location>
</feature>
<name>T1IXF3_STRMM</name>
<proteinExistence type="inferred from homology"/>
<feature type="compositionally biased region" description="Polar residues" evidence="9">
    <location>
        <begin position="1093"/>
        <end position="1109"/>
    </location>
</feature>
<keyword evidence="7" id="KW-0206">Cytoskeleton</keyword>
<reference evidence="14" key="1">
    <citation type="submission" date="2011-05" db="EMBL/GenBank/DDBJ databases">
        <authorList>
            <person name="Richards S.R."/>
            <person name="Qu J."/>
            <person name="Jiang H."/>
            <person name="Jhangiani S.N."/>
            <person name="Agravi P."/>
            <person name="Goodspeed R."/>
            <person name="Gross S."/>
            <person name="Mandapat C."/>
            <person name="Jackson L."/>
            <person name="Mathew T."/>
            <person name="Pu L."/>
            <person name="Thornton R."/>
            <person name="Saada N."/>
            <person name="Wilczek-Boney K.B."/>
            <person name="Lee S."/>
            <person name="Kovar C."/>
            <person name="Wu Y."/>
            <person name="Scherer S.E."/>
            <person name="Worley K.C."/>
            <person name="Muzny D.M."/>
            <person name="Gibbs R."/>
        </authorList>
    </citation>
    <scope>NUCLEOTIDE SEQUENCE</scope>
    <source>
        <strain evidence="14">Brora</strain>
    </source>
</reference>
<dbReference type="Pfam" id="PF08766">
    <property type="entry name" value="DEK_C"/>
    <property type="match status" value="1"/>
</dbReference>
<feature type="domain" description="Tyrosine specific protein phosphatases" evidence="11">
    <location>
        <begin position="331"/>
        <end position="388"/>
    </location>
</feature>
<dbReference type="SMART" id="SM00195">
    <property type="entry name" value="DSPc"/>
    <property type="match status" value="1"/>
</dbReference>
<sequence>MTRKGHISSECYFAVKGAALVLPQNECQHVYRKTNINRDDIQQHLQSMFYLLRSEDTLKMAVKLESFHNGRTRYLVVVSYTGRNGEESCLLGIDCNDKVSIGLVLPIWVDSQITLDGDGGFSVSSSTRYHIFKPVSVQAMWSALQTLHKASSKARECNYFMGGLTHTWIEYYEKKIHSDRSCLNEWHAMDDLESRRPRSPDYLLRSSEREATESYIRGKLKEIMMSVDLDEVTSKYIRCKLEEDMNVHLNEYKSFIDQEMLVILGQMDAATEIFDYLYLGSEWNASNLEELQRHGVGHILNVTREIDNFYPGMFDYLNIRVYDEEGTELLRHWDKTYKFIANAKKSGSKVLVHCKMGVSRSASVVIAYAMKAYDWSMSRALEYIKTKRTCIKPNTGFMKQLETYQGILDASKQRHNQLWRSKSETNLKSPQQELGICETDHVIPEPNQQILSMYLESPSPSHRPKSWSPEDNIVNMLFADSTSGNDVIDSTDPLQENGIKLPSKVQTRNKHMLLPGRNGQAYCVSQNKVLHLPTRADGKRRKQVLSSSLDDDDLVKFSIGDGDDSPVFECRNPIYSDTGTDDEIVTQVPSLKRVSSIKDRINELELQAHHGDQKGAKDQLDLPEVRGLVLNLANQFESGSKPNTPSPVDDGETLSDCCNQILPAVVEGNGPVLAQMKPPTPRHQAVLVKTENWQDEAKPGELTMKLRINGTPHPVSVKDETPGSKKREDPFSAQVDRVFDREERTGFGDVSPSRQNSWGSSDSAIGIQTQRESPSRQSSWGSADSQGTLLSRHSSWGSADCRHGPGKAIARRPSTFDSQYGSPGNEPGLFTENVLYGWRKESDEGLLKRTNSFDGSFTPVETTPVELPSPIQRSQSLRVSEVALRTKFPNLRVHAPTPYRSPEERRRLSLQSPILHCASFPSLFANRNGNALYSSHAVSQPEMSRYDMKSDLECLCQETAMDDASGIVNQHKLALESRLTIGKPKLRTSKGATRTTSPEVDVASVGKVKRITKEIESKVSTSPPKRDKMVIVDKEQAMSTSPINTSPVGSPGSPGSSSFPDNAIALDDKSVRSLVGKFETKDFHRTRYHSENDTAPTSSDQSDLTSNLDSSKRKSVGFATPPPSWKDSLTPDATSNGEQLCFSFTVPKPVHLPPKLPLPQNNSGSSGISVIPRRIRKSHGKSHPLNKLMAKQRHPNALYNTM</sequence>
<feature type="compositionally biased region" description="Polar residues" evidence="9">
    <location>
        <begin position="752"/>
        <end position="797"/>
    </location>
</feature>
<organism evidence="13 14">
    <name type="scientific">Strigamia maritima</name>
    <name type="common">European centipede</name>
    <name type="synonym">Geophilus maritimus</name>
    <dbReference type="NCBI Taxonomy" id="126957"/>
    <lineage>
        <taxon>Eukaryota</taxon>
        <taxon>Metazoa</taxon>
        <taxon>Ecdysozoa</taxon>
        <taxon>Arthropoda</taxon>
        <taxon>Myriapoda</taxon>
        <taxon>Chilopoda</taxon>
        <taxon>Pleurostigmophora</taxon>
        <taxon>Geophilomorpha</taxon>
        <taxon>Linotaeniidae</taxon>
        <taxon>Strigamia</taxon>
    </lineage>
</organism>
<protein>
    <recommendedName>
        <fullName evidence="3">protein-serine/threonine phosphatase</fullName>
        <ecNumber evidence="3">3.1.3.16</ecNumber>
    </recommendedName>
</protein>
<feature type="compositionally biased region" description="Basic and acidic residues" evidence="9">
    <location>
        <begin position="716"/>
        <end position="730"/>
    </location>
</feature>
<evidence type="ECO:0000256" key="7">
    <source>
        <dbReference type="ARBA" id="ARBA00023212"/>
    </source>
</evidence>
<evidence type="ECO:0000313" key="14">
    <source>
        <dbReference type="Proteomes" id="UP000014500"/>
    </source>
</evidence>
<dbReference type="CDD" id="cd11652">
    <property type="entry name" value="SSH-N"/>
    <property type="match status" value="1"/>
</dbReference>
<dbReference type="STRING" id="126957.T1IXF3"/>
<evidence type="ECO:0000256" key="6">
    <source>
        <dbReference type="ARBA" id="ARBA00022912"/>
    </source>
</evidence>
<dbReference type="InterPro" id="IPR020422">
    <property type="entry name" value="TYR_PHOSPHATASE_DUAL_dom"/>
</dbReference>
<dbReference type="EnsemblMetazoa" id="SMAR005885-RA">
    <property type="protein sequence ID" value="SMAR005885-PA"/>
    <property type="gene ID" value="SMAR005885"/>
</dbReference>
<evidence type="ECO:0000259" key="12">
    <source>
        <dbReference type="PROSITE" id="PS51998"/>
    </source>
</evidence>
<keyword evidence="4" id="KW-0963">Cytoplasm</keyword>
<dbReference type="InterPro" id="IPR043588">
    <property type="entry name" value="SSH-N"/>
</dbReference>
<dbReference type="InterPro" id="IPR043587">
    <property type="entry name" value="Phosphatase_SSH-like"/>
</dbReference>
<reference evidence="13" key="2">
    <citation type="submission" date="2015-02" db="UniProtKB">
        <authorList>
            <consortium name="EnsemblMetazoa"/>
        </authorList>
    </citation>
    <scope>IDENTIFICATION</scope>
</reference>
<dbReference type="PROSITE" id="PS50054">
    <property type="entry name" value="TYR_PHOSPHATASE_DUAL"/>
    <property type="match status" value="1"/>
</dbReference>
<evidence type="ECO:0000313" key="13">
    <source>
        <dbReference type="EnsemblMetazoa" id="SMAR005885-PA"/>
    </source>
</evidence>
<feature type="compositionally biased region" description="Basic and acidic residues" evidence="9">
    <location>
        <begin position="737"/>
        <end position="746"/>
    </location>
</feature>
<dbReference type="EMBL" id="JH431646">
    <property type="status" value="NOT_ANNOTATED_CDS"/>
    <property type="molecule type" value="Genomic_DNA"/>
</dbReference>
<feature type="region of interest" description="Disordered" evidence="9">
    <location>
        <begin position="1037"/>
        <end position="1063"/>
    </location>
</feature>
<dbReference type="PROSITE" id="PS50056">
    <property type="entry name" value="TYR_PHOSPHATASE_2"/>
    <property type="match status" value="1"/>
</dbReference>
<dbReference type="SUPFAM" id="SSF109715">
    <property type="entry name" value="DEK C-terminal domain"/>
    <property type="match status" value="1"/>
</dbReference>
<comment type="catalytic activity">
    <reaction evidence="8">
        <text>O-phospho-L-threonyl-[protein] + H2O = L-threonyl-[protein] + phosphate</text>
        <dbReference type="Rhea" id="RHEA:47004"/>
        <dbReference type="Rhea" id="RHEA-COMP:11060"/>
        <dbReference type="Rhea" id="RHEA-COMP:11605"/>
        <dbReference type="ChEBI" id="CHEBI:15377"/>
        <dbReference type="ChEBI" id="CHEBI:30013"/>
        <dbReference type="ChEBI" id="CHEBI:43474"/>
        <dbReference type="ChEBI" id="CHEBI:61977"/>
        <dbReference type="EC" id="3.1.3.16"/>
    </reaction>
</comment>
<evidence type="ECO:0000256" key="9">
    <source>
        <dbReference type="SAM" id="MobiDB-lite"/>
    </source>
</evidence>
<dbReference type="InterPro" id="IPR000340">
    <property type="entry name" value="Dual-sp_phosphatase_cat-dom"/>
</dbReference>
<dbReference type="GO" id="GO:0004722">
    <property type="term" value="F:protein serine/threonine phosphatase activity"/>
    <property type="evidence" value="ECO:0007669"/>
    <property type="project" value="UniProtKB-EC"/>
</dbReference>
<dbReference type="InterPro" id="IPR014876">
    <property type="entry name" value="DEK_C"/>
</dbReference>
<dbReference type="GO" id="GO:0005856">
    <property type="term" value="C:cytoskeleton"/>
    <property type="evidence" value="ECO:0007669"/>
    <property type="project" value="UniProtKB-SubCell"/>
</dbReference>
<dbReference type="PANTHER" id="PTHR45864:SF2">
    <property type="entry name" value="PROTEIN PHOSPHATASE SLINGSHOT"/>
    <property type="match status" value="1"/>
</dbReference>
<evidence type="ECO:0000256" key="8">
    <source>
        <dbReference type="ARBA" id="ARBA00048336"/>
    </source>
</evidence>
<dbReference type="InterPro" id="IPR029021">
    <property type="entry name" value="Prot-tyrosine_phosphatase-like"/>
</dbReference>
<dbReference type="FunFam" id="3.90.190.10:FF:000004">
    <property type="entry name" value="Protein phosphatase Slingshot homolog 2"/>
    <property type="match status" value="1"/>
</dbReference>
<evidence type="ECO:0000259" key="10">
    <source>
        <dbReference type="PROSITE" id="PS50054"/>
    </source>
</evidence>
<comment type="similarity">
    <text evidence="2">Belongs to the protein-tyrosine phosphatase family.</text>
</comment>
<comment type="subcellular location">
    <subcellularLocation>
        <location evidence="1">Cytoplasm</location>
        <location evidence="1">Cytoskeleton</location>
    </subcellularLocation>
</comment>
<dbReference type="Pfam" id="PF23040">
    <property type="entry name" value="PH_SSH1-like_1st"/>
    <property type="match status" value="1"/>
</dbReference>
<keyword evidence="5" id="KW-0378">Hydrolase</keyword>
<dbReference type="PROSITE" id="PS51998">
    <property type="entry name" value="DEK_C"/>
    <property type="match status" value="1"/>
</dbReference>
<dbReference type="PANTHER" id="PTHR45864">
    <property type="entry name" value="SLINGSHOT PROTEIN PHOSPHATASE HOMOLOG"/>
    <property type="match status" value="1"/>
</dbReference>
<feature type="domain" description="Tyrosine-protein phosphatase" evidence="10">
    <location>
        <begin position="269"/>
        <end position="410"/>
    </location>
</feature>
<evidence type="ECO:0000256" key="2">
    <source>
        <dbReference type="ARBA" id="ARBA00009580"/>
    </source>
</evidence>
<feature type="compositionally biased region" description="Basic residues" evidence="9">
    <location>
        <begin position="1178"/>
        <end position="1194"/>
    </location>
</feature>
<evidence type="ECO:0000256" key="3">
    <source>
        <dbReference type="ARBA" id="ARBA00013081"/>
    </source>
</evidence>
<dbReference type="InterPro" id="IPR000387">
    <property type="entry name" value="Tyr_Pase_dom"/>
</dbReference>
<feature type="region of interest" description="Disordered" evidence="9">
    <location>
        <begin position="1178"/>
        <end position="1202"/>
    </location>
</feature>
<dbReference type="SUPFAM" id="SSF52799">
    <property type="entry name" value="(Phosphotyrosine protein) phosphatases II"/>
    <property type="match status" value="1"/>
</dbReference>
<feature type="region of interest" description="Disordered" evidence="9">
    <location>
        <begin position="1087"/>
        <end position="1132"/>
    </location>
</feature>
<dbReference type="Proteomes" id="UP000014500">
    <property type="component" value="Unassembled WGS sequence"/>
</dbReference>
<accession>T1IXF3</accession>
<dbReference type="OMA" id="SECLVWT"/>
<dbReference type="HOGENOM" id="CLU_004876_0_0_1"/>
<dbReference type="eggNOG" id="KOG1716">
    <property type="taxonomic scope" value="Eukaryota"/>
</dbReference>
<dbReference type="EC" id="3.1.3.16" evidence="3"/>
<dbReference type="GO" id="GO:0003779">
    <property type="term" value="F:actin binding"/>
    <property type="evidence" value="ECO:0007669"/>
    <property type="project" value="InterPro"/>
</dbReference>
<evidence type="ECO:0000256" key="1">
    <source>
        <dbReference type="ARBA" id="ARBA00004245"/>
    </source>
</evidence>
<dbReference type="AlphaFoldDB" id="T1IXF3"/>
<dbReference type="Gene3D" id="3.90.190.10">
    <property type="entry name" value="Protein tyrosine phosphatase superfamily"/>
    <property type="match status" value="1"/>
</dbReference>
<dbReference type="GO" id="GO:0030837">
    <property type="term" value="P:negative regulation of actin filament polymerization"/>
    <property type="evidence" value="ECO:0007669"/>
    <property type="project" value="InterPro"/>
</dbReference>
<keyword evidence="6" id="KW-0904">Protein phosphatase</keyword>
<dbReference type="Pfam" id="PF00782">
    <property type="entry name" value="DSPc"/>
    <property type="match status" value="1"/>
</dbReference>
<evidence type="ECO:0000259" key="11">
    <source>
        <dbReference type="PROSITE" id="PS50056"/>
    </source>
</evidence>